<sequence length="70" mass="7342">MAGLLWRGDLSPLGCAAAPLVSAAHSNGDKSPRHKSQLHSREEVIPAPHPPQAWQTGAPVDRNTGRSPAS</sequence>
<keyword evidence="3" id="KW-1185">Reference proteome</keyword>
<accession>A0ABN5G8F9</accession>
<gene>
    <name evidence="2" type="ORF">C1C98_14285</name>
</gene>
<reference evidence="2 3" key="1">
    <citation type="submission" date="2018-01" db="EMBL/GenBank/DDBJ databases">
        <title>Tropical forage species Digitaria eriantha prevents oxidative stress under low temperature conditions by the incorporation of polyhydroxybutyrate-producing endophytic bacteria.</title>
        <authorList>
            <person name="Stritzler M."/>
            <person name="Ayub N."/>
        </authorList>
    </citation>
    <scope>NUCLEOTIDE SEQUENCE [LARGE SCALE GENOMIC DNA]</scope>
    <source>
        <strain evidence="2 3">FR1</strain>
    </source>
</reference>
<evidence type="ECO:0008006" key="4">
    <source>
        <dbReference type="Google" id="ProtNLM"/>
    </source>
</evidence>
<evidence type="ECO:0000313" key="2">
    <source>
        <dbReference type="EMBL" id="AUO46549.1"/>
    </source>
</evidence>
<feature type="region of interest" description="Disordered" evidence="1">
    <location>
        <begin position="22"/>
        <end position="70"/>
    </location>
</feature>
<evidence type="ECO:0000313" key="3">
    <source>
        <dbReference type="Proteomes" id="UP000235315"/>
    </source>
</evidence>
<proteinExistence type="predicted"/>
<name>A0ABN5G8F9_PSEO1</name>
<organism evidence="2 3">
    <name type="scientific">Pseudomonas ogarae (strain DSM 112162 / CECT 30235 / F113)</name>
    <dbReference type="NCBI Taxonomy" id="1114970"/>
    <lineage>
        <taxon>Bacteria</taxon>
        <taxon>Pseudomonadati</taxon>
        <taxon>Pseudomonadota</taxon>
        <taxon>Gammaproteobacteria</taxon>
        <taxon>Pseudomonadales</taxon>
        <taxon>Pseudomonadaceae</taxon>
        <taxon>Pseudomonas</taxon>
    </lineage>
</organism>
<dbReference type="EMBL" id="CP025738">
    <property type="protein sequence ID" value="AUO46549.1"/>
    <property type="molecule type" value="Genomic_DNA"/>
</dbReference>
<protein>
    <recommendedName>
        <fullName evidence="4">Secreted protein</fullName>
    </recommendedName>
</protein>
<evidence type="ECO:0000256" key="1">
    <source>
        <dbReference type="SAM" id="MobiDB-lite"/>
    </source>
</evidence>
<dbReference type="Proteomes" id="UP000235315">
    <property type="component" value="Chromosome"/>
</dbReference>